<dbReference type="PANTHER" id="PTHR43884:SF12">
    <property type="entry name" value="ISOVALERYL-COA DEHYDROGENASE, MITOCHONDRIAL-RELATED"/>
    <property type="match status" value="1"/>
</dbReference>
<keyword evidence="5 6" id="KW-0560">Oxidoreductase</keyword>
<dbReference type="InterPro" id="IPR037069">
    <property type="entry name" value="AcylCoA_DH/ox_N_sf"/>
</dbReference>
<dbReference type="Proteomes" id="UP000295680">
    <property type="component" value="Unassembled WGS sequence"/>
</dbReference>
<dbReference type="InterPro" id="IPR006091">
    <property type="entry name" value="Acyl-CoA_Oxase/DH_mid-dom"/>
</dbReference>
<dbReference type="InterPro" id="IPR009100">
    <property type="entry name" value="AcylCoA_DH/oxidase_NM_dom_sf"/>
</dbReference>
<dbReference type="FunFam" id="2.40.110.10:FF:000002">
    <property type="entry name" value="Acyl-CoA dehydrogenase fadE12"/>
    <property type="match status" value="1"/>
</dbReference>
<evidence type="ECO:0000256" key="3">
    <source>
        <dbReference type="ARBA" id="ARBA00022630"/>
    </source>
</evidence>
<feature type="domain" description="Acyl-CoA dehydrogenase/oxidase C-terminal" evidence="7">
    <location>
        <begin position="226"/>
        <end position="374"/>
    </location>
</feature>
<feature type="domain" description="Acyl-CoA oxidase/dehydrogenase middle" evidence="8">
    <location>
        <begin position="120"/>
        <end position="214"/>
    </location>
</feature>
<name>A0A4R2JM03_9PSEU</name>
<proteinExistence type="inferred from homology"/>
<dbReference type="Gene3D" id="2.40.110.10">
    <property type="entry name" value="Butyryl-CoA Dehydrogenase, subunit A, domain 2"/>
    <property type="match status" value="1"/>
</dbReference>
<dbReference type="InterPro" id="IPR046373">
    <property type="entry name" value="Acyl-CoA_Oxase/DH_mid-dom_sf"/>
</dbReference>
<evidence type="ECO:0000256" key="5">
    <source>
        <dbReference type="ARBA" id="ARBA00023002"/>
    </source>
</evidence>
<dbReference type="AlphaFoldDB" id="A0A4R2JM03"/>
<dbReference type="GO" id="GO:0050660">
    <property type="term" value="F:flavin adenine dinucleotide binding"/>
    <property type="evidence" value="ECO:0007669"/>
    <property type="project" value="InterPro"/>
</dbReference>
<dbReference type="InterPro" id="IPR013786">
    <property type="entry name" value="AcylCoA_DH/ox_N"/>
</dbReference>
<dbReference type="Pfam" id="PF00441">
    <property type="entry name" value="Acyl-CoA_dh_1"/>
    <property type="match status" value="1"/>
</dbReference>
<dbReference type="InterPro" id="IPR036250">
    <property type="entry name" value="AcylCo_DH-like_C"/>
</dbReference>
<dbReference type="RefSeq" id="WP_132118156.1">
    <property type="nucleotide sequence ID" value="NZ_SLWS01000004.1"/>
</dbReference>
<evidence type="ECO:0000259" key="8">
    <source>
        <dbReference type="Pfam" id="PF02770"/>
    </source>
</evidence>
<accession>A0A4R2JM03</accession>
<evidence type="ECO:0000256" key="1">
    <source>
        <dbReference type="ARBA" id="ARBA00001974"/>
    </source>
</evidence>
<keyword evidence="3 6" id="KW-0285">Flavoprotein</keyword>
<comment type="cofactor">
    <cofactor evidence="1 6">
        <name>FAD</name>
        <dbReference type="ChEBI" id="CHEBI:57692"/>
    </cofactor>
</comment>
<dbReference type="EMBL" id="SLWS01000004">
    <property type="protein sequence ID" value="TCO59907.1"/>
    <property type="molecule type" value="Genomic_DNA"/>
</dbReference>
<dbReference type="PIRSF" id="PIRSF016578">
    <property type="entry name" value="HsaA"/>
    <property type="match status" value="1"/>
</dbReference>
<evidence type="ECO:0000256" key="4">
    <source>
        <dbReference type="ARBA" id="ARBA00022827"/>
    </source>
</evidence>
<dbReference type="Pfam" id="PF02771">
    <property type="entry name" value="Acyl-CoA_dh_N"/>
    <property type="match status" value="1"/>
</dbReference>
<organism evidence="10 11">
    <name type="scientific">Actinocrispum wychmicini</name>
    <dbReference type="NCBI Taxonomy" id="1213861"/>
    <lineage>
        <taxon>Bacteria</taxon>
        <taxon>Bacillati</taxon>
        <taxon>Actinomycetota</taxon>
        <taxon>Actinomycetes</taxon>
        <taxon>Pseudonocardiales</taxon>
        <taxon>Pseudonocardiaceae</taxon>
        <taxon>Actinocrispum</taxon>
    </lineage>
</organism>
<dbReference type="PANTHER" id="PTHR43884">
    <property type="entry name" value="ACYL-COA DEHYDROGENASE"/>
    <property type="match status" value="1"/>
</dbReference>
<evidence type="ECO:0000256" key="6">
    <source>
        <dbReference type="RuleBase" id="RU362125"/>
    </source>
</evidence>
<dbReference type="SUPFAM" id="SSF56645">
    <property type="entry name" value="Acyl-CoA dehydrogenase NM domain-like"/>
    <property type="match status" value="1"/>
</dbReference>
<dbReference type="GO" id="GO:0003995">
    <property type="term" value="F:acyl-CoA dehydrogenase activity"/>
    <property type="evidence" value="ECO:0007669"/>
    <property type="project" value="TreeGrafter"/>
</dbReference>
<dbReference type="SUPFAM" id="SSF47203">
    <property type="entry name" value="Acyl-CoA dehydrogenase C-terminal domain-like"/>
    <property type="match status" value="1"/>
</dbReference>
<dbReference type="OrthoDB" id="5241155at2"/>
<comment type="similarity">
    <text evidence="2 6">Belongs to the acyl-CoA dehydrogenase family.</text>
</comment>
<evidence type="ECO:0000259" key="7">
    <source>
        <dbReference type="Pfam" id="PF00441"/>
    </source>
</evidence>
<dbReference type="InterPro" id="IPR009075">
    <property type="entry name" value="AcylCo_DH/oxidase_C"/>
</dbReference>
<comment type="caution">
    <text evidence="10">The sequence shown here is derived from an EMBL/GenBank/DDBJ whole genome shotgun (WGS) entry which is preliminary data.</text>
</comment>
<evidence type="ECO:0000313" key="10">
    <source>
        <dbReference type="EMBL" id="TCO59907.1"/>
    </source>
</evidence>
<dbReference type="Pfam" id="PF02770">
    <property type="entry name" value="Acyl-CoA_dh_M"/>
    <property type="match status" value="1"/>
</dbReference>
<dbReference type="Gene3D" id="1.20.140.10">
    <property type="entry name" value="Butyryl-CoA Dehydrogenase, subunit A, domain 3"/>
    <property type="match status" value="1"/>
</dbReference>
<sequence length="377" mass="40171">MEFGWTAEQRRRYEDVLAATTDAFPPEDVHTFTRDKWLRLGKLGVLGASLPRRYGGGELSAVDTARVFEAAGKGCADTGLVFAAAAHLFACAMPILDFGSDATRERLLPGLASGELVAANAMTEADAGSDVGTLSTTATETKGGFVLNGTKTFVSNGPVADVYVTYAVTDPDAGNWGISTFVVDANTPGAKAGPPFHKLGLDGCPAGTVTFDDCFVPADAMLGERGQGSAIFQHSMGWERSCLFALYLGVQDRMIEQCVQHARERRQFGHRLGDFQSVANRIVDMKLRLESARLLLYRACWALDNDEAPALHSALSKLAASEGALASATDAVRLFGGRGYLRSEGIEAALRDAMGSTIFSGTTDIQRRIVAMELGLS</sequence>
<evidence type="ECO:0000256" key="2">
    <source>
        <dbReference type="ARBA" id="ARBA00009347"/>
    </source>
</evidence>
<dbReference type="Gene3D" id="1.10.540.10">
    <property type="entry name" value="Acyl-CoA dehydrogenase/oxidase, N-terminal domain"/>
    <property type="match status" value="1"/>
</dbReference>
<feature type="domain" description="Acyl-CoA dehydrogenase/oxidase N-terminal" evidence="9">
    <location>
        <begin position="28"/>
        <end position="115"/>
    </location>
</feature>
<protein>
    <submittedName>
        <fullName evidence="10">Alkylation response protein AidB-like acyl-CoA dehydrogenase</fullName>
    </submittedName>
</protein>
<gene>
    <name evidence="10" type="ORF">EV192_104750</name>
</gene>
<evidence type="ECO:0000259" key="9">
    <source>
        <dbReference type="Pfam" id="PF02771"/>
    </source>
</evidence>
<evidence type="ECO:0000313" key="11">
    <source>
        <dbReference type="Proteomes" id="UP000295680"/>
    </source>
</evidence>
<reference evidence="10 11" key="1">
    <citation type="submission" date="2019-03" db="EMBL/GenBank/DDBJ databases">
        <title>Genomic Encyclopedia of Type Strains, Phase IV (KMG-IV): sequencing the most valuable type-strain genomes for metagenomic binning, comparative biology and taxonomic classification.</title>
        <authorList>
            <person name="Goeker M."/>
        </authorList>
    </citation>
    <scope>NUCLEOTIDE SEQUENCE [LARGE SCALE GENOMIC DNA]</scope>
    <source>
        <strain evidence="10 11">DSM 45934</strain>
    </source>
</reference>
<keyword evidence="11" id="KW-1185">Reference proteome</keyword>
<keyword evidence="4 6" id="KW-0274">FAD</keyword>